<dbReference type="SUPFAM" id="SSF53041">
    <property type="entry name" value="Resolvase-like"/>
    <property type="match status" value="1"/>
</dbReference>
<proteinExistence type="inferred from homology"/>
<dbReference type="PANTHER" id="PTHR30461">
    <property type="entry name" value="DNA-INVERTASE FROM LAMBDOID PROPHAGE"/>
    <property type="match status" value="1"/>
</dbReference>
<dbReference type="PROSITE" id="PS51736">
    <property type="entry name" value="RECOMBINASES_3"/>
    <property type="match status" value="1"/>
</dbReference>
<comment type="similarity">
    <text evidence="1">Belongs to the site-specific recombinase resolvase family.</text>
</comment>
<dbReference type="Proteomes" id="UP000664163">
    <property type="component" value="Unassembled WGS sequence"/>
</dbReference>
<evidence type="ECO:0000259" key="2">
    <source>
        <dbReference type="PROSITE" id="PS51736"/>
    </source>
</evidence>
<comment type="caution">
    <text evidence="3">The sequence shown here is derived from an EMBL/GenBank/DDBJ whole genome shotgun (WGS) entry which is preliminary data.</text>
</comment>
<accession>A0ABS3EUC4</accession>
<gene>
    <name evidence="3" type="ORF">J0X13_04290</name>
</gene>
<evidence type="ECO:0000313" key="3">
    <source>
        <dbReference type="EMBL" id="MBO0329753.1"/>
    </source>
</evidence>
<protein>
    <submittedName>
        <fullName evidence="3">Recombinase family protein</fullName>
    </submittedName>
</protein>
<organism evidence="3 4">
    <name type="scientific">[Muricauda] lutisoli</name>
    <dbReference type="NCBI Taxonomy" id="2816035"/>
    <lineage>
        <taxon>Bacteria</taxon>
        <taxon>Pseudomonadati</taxon>
        <taxon>Bacteroidota</taxon>
        <taxon>Flavobacteriia</taxon>
        <taxon>Flavobacteriales</taxon>
        <taxon>Flavobacteriaceae</taxon>
        <taxon>Allomuricauda</taxon>
    </lineage>
</organism>
<dbReference type="PANTHER" id="PTHR30461:SF26">
    <property type="entry name" value="RESOLVASE HOMOLOG YNEB"/>
    <property type="match status" value="1"/>
</dbReference>
<dbReference type="Pfam" id="PF00239">
    <property type="entry name" value="Resolvase"/>
    <property type="match status" value="1"/>
</dbReference>
<reference evidence="3 4" key="1">
    <citation type="submission" date="2021-03" db="EMBL/GenBank/DDBJ databases">
        <title>Muricauda sp. CAU 1631 isolated from Incheon.</title>
        <authorList>
            <person name="Kim W."/>
        </authorList>
    </citation>
    <scope>NUCLEOTIDE SEQUENCE [LARGE SCALE GENOMIC DNA]</scope>
    <source>
        <strain evidence="3 4">CAU 1631</strain>
    </source>
</reference>
<dbReference type="InterPro" id="IPR006119">
    <property type="entry name" value="Resolv_N"/>
</dbReference>
<dbReference type="InterPro" id="IPR050639">
    <property type="entry name" value="SSR_resolvase"/>
</dbReference>
<sequence>MKVFYSRVSTKEQSDARQLKDTEVGFDYILSDKCSGSMPLWDRPRGKQIKELIDESKLKELHIHSIDRLGRNTIDVLSRWKELTDMGIRVVCRNPNIQNLDEKGEVDRFSEMMVSILSMMSKFEKDMIDMRRKEGIERTKQLEPWKYSGRKIGTKETHESFLNKTKSKEILKDLNNGYGVREISRMRNCSNSTIYKVIKMNEQLNQTV</sequence>
<dbReference type="CDD" id="cd03768">
    <property type="entry name" value="SR_ResInv"/>
    <property type="match status" value="1"/>
</dbReference>
<dbReference type="RefSeq" id="WP_207070211.1">
    <property type="nucleotide sequence ID" value="NZ_JAFLND010000001.1"/>
</dbReference>
<dbReference type="SMART" id="SM00857">
    <property type="entry name" value="Resolvase"/>
    <property type="match status" value="1"/>
</dbReference>
<evidence type="ECO:0000313" key="4">
    <source>
        <dbReference type="Proteomes" id="UP000664163"/>
    </source>
</evidence>
<name>A0ABS3EUC4_9FLAO</name>
<evidence type="ECO:0000256" key="1">
    <source>
        <dbReference type="ARBA" id="ARBA00009913"/>
    </source>
</evidence>
<dbReference type="EMBL" id="JAFLND010000001">
    <property type="protein sequence ID" value="MBO0329753.1"/>
    <property type="molecule type" value="Genomic_DNA"/>
</dbReference>
<keyword evidence="4" id="KW-1185">Reference proteome</keyword>
<dbReference type="Gene3D" id="3.40.50.1390">
    <property type="entry name" value="Resolvase, N-terminal catalytic domain"/>
    <property type="match status" value="1"/>
</dbReference>
<feature type="domain" description="Resolvase/invertase-type recombinase catalytic" evidence="2">
    <location>
        <begin position="1"/>
        <end position="143"/>
    </location>
</feature>
<dbReference type="InterPro" id="IPR036162">
    <property type="entry name" value="Resolvase-like_N_sf"/>
</dbReference>